<dbReference type="OrthoDB" id="10252328at2759"/>
<dbReference type="Proteomes" id="UP000835052">
    <property type="component" value="Unassembled WGS sequence"/>
</dbReference>
<dbReference type="InterPro" id="IPR036322">
    <property type="entry name" value="WD40_repeat_dom_sf"/>
</dbReference>
<feature type="compositionally biased region" description="Polar residues" evidence="1">
    <location>
        <begin position="133"/>
        <end position="143"/>
    </location>
</feature>
<gene>
    <name evidence="2" type="ORF">CAUJ_LOCUS2351</name>
</gene>
<feature type="region of interest" description="Disordered" evidence="1">
    <location>
        <begin position="118"/>
        <end position="143"/>
    </location>
</feature>
<protein>
    <submittedName>
        <fullName evidence="2">Uncharacterized protein</fullName>
    </submittedName>
</protein>
<reference evidence="2" key="1">
    <citation type="submission" date="2020-10" db="EMBL/GenBank/DDBJ databases">
        <authorList>
            <person name="Kikuchi T."/>
        </authorList>
    </citation>
    <scope>NUCLEOTIDE SEQUENCE</scope>
    <source>
        <strain evidence="2">NKZ352</strain>
    </source>
</reference>
<accession>A0A8S1GUH0</accession>
<evidence type="ECO:0000313" key="2">
    <source>
        <dbReference type="EMBL" id="CAD6186432.1"/>
    </source>
</evidence>
<feature type="compositionally biased region" description="Basic and acidic residues" evidence="1">
    <location>
        <begin position="121"/>
        <end position="132"/>
    </location>
</feature>
<dbReference type="EMBL" id="CAJGYM010000004">
    <property type="protein sequence ID" value="CAD6186432.1"/>
    <property type="molecule type" value="Genomic_DNA"/>
</dbReference>
<evidence type="ECO:0000256" key="1">
    <source>
        <dbReference type="SAM" id="MobiDB-lite"/>
    </source>
</evidence>
<proteinExistence type="predicted"/>
<organism evidence="2 3">
    <name type="scientific">Caenorhabditis auriculariae</name>
    <dbReference type="NCBI Taxonomy" id="2777116"/>
    <lineage>
        <taxon>Eukaryota</taxon>
        <taxon>Metazoa</taxon>
        <taxon>Ecdysozoa</taxon>
        <taxon>Nematoda</taxon>
        <taxon>Chromadorea</taxon>
        <taxon>Rhabditida</taxon>
        <taxon>Rhabditina</taxon>
        <taxon>Rhabditomorpha</taxon>
        <taxon>Rhabditoidea</taxon>
        <taxon>Rhabditidae</taxon>
        <taxon>Peloderinae</taxon>
        <taxon>Caenorhabditis</taxon>
    </lineage>
</organism>
<sequence>MHSCEPRFVLVRNPISNTKNVLIPRDRSRIQCVDVEKRLVCASLDVRKVMPGSETIHTIDVDLACDSVVTCMCLLEKSDGDHLYIGTSRGLVVVAQAATLQPISACRPYESEITSMSVMEEAPREDDRDSLRGRSTLSTASSESGLGWVRERVSETVDRFRTASSTVDPQGTALLATIGRHFRSLSHRFVSETKLADVYSIVIWRTDEWTI</sequence>
<name>A0A8S1GUH0_9PELO</name>
<dbReference type="AlphaFoldDB" id="A0A8S1GUH0"/>
<keyword evidence="3" id="KW-1185">Reference proteome</keyword>
<dbReference type="SUPFAM" id="SSF50978">
    <property type="entry name" value="WD40 repeat-like"/>
    <property type="match status" value="1"/>
</dbReference>
<comment type="caution">
    <text evidence="2">The sequence shown here is derived from an EMBL/GenBank/DDBJ whole genome shotgun (WGS) entry which is preliminary data.</text>
</comment>
<evidence type="ECO:0000313" key="3">
    <source>
        <dbReference type="Proteomes" id="UP000835052"/>
    </source>
</evidence>